<reference evidence="9 11" key="2">
    <citation type="submission" date="2018-03" db="EMBL/GenBank/DDBJ databases">
        <authorList>
            <person name="Fogelqvist J."/>
        </authorList>
    </citation>
    <scope>NUCLEOTIDE SEQUENCE [LARGE SCALE GENOMIC DNA]</scope>
</reference>
<dbReference type="SUPFAM" id="SSF81383">
    <property type="entry name" value="F-box domain"/>
    <property type="match status" value="1"/>
</dbReference>
<dbReference type="EMBL" id="CDSF01000079">
    <property type="protein sequence ID" value="CEO97611.1"/>
    <property type="molecule type" value="Genomic_DNA"/>
</dbReference>
<dbReference type="SMART" id="SM00558">
    <property type="entry name" value="JmjC"/>
    <property type="match status" value="1"/>
</dbReference>
<dbReference type="Gene3D" id="2.60.120.650">
    <property type="entry name" value="Cupin"/>
    <property type="match status" value="1"/>
</dbReference>
<feature type="region of interest" description="Disordered" evidence="6">
    <location>
        <begin position="1"/>
        <end position="26"/>
    </location>
</feature>
<dbReference type="EMBL" id="OVEO01000008">
    <property type="protein sequence ID" value="SPQ97908.1"/>
    <property type="molecule type" value="Genomic_DNA"/>
</dbReference>
<comment type="subcellular location">
    <subcellularLocation>
        <location evidence="1">Nucleus</location>
    </subcellularLocation>
</comment>
<dbReference type="SUPFAM" id="SSF51197">
    <property type="entry name" value="Clavaminate synthase-like"/>
    <property type="match status" value="1"/>
</dbReference>
<evidence type="ECO:0000313" key="10">
    <source>
        <dbReference type="Proteomes" id="UP000039324"/>
    </source>
</evidence>
<dbReference type="Proteomes" id="UP000290189">
    <property type="component" value="Unassembled WGS sequence"/>
</dbReference>
<dbReference type="PANTHER" id="PTHR12480">
    <property type="entry name" value="ARGININE DEMETHYLASE AND LYSYL-HYDROXYLASE JMJD"/>
    <property type="match status" value="1"/>
</dbReference>
<evidence type="ECO:0000313" key="8">
    <source>
        <dbReference type="EMBL" id="CEO97611.1"/>
    </source>
</evidence>
<name>A0A0G4IR94_PLABS</name>
<keyword evidence="3" id="KW-0560">Oxidoreductase</keyword>
<dbReference type="GO" id="GO:0000987">
    <property type="term" value="F:cis-regulatory region sequence-specific DNA binding"/>
    <property type="evidence" value="ECO:0007669"/>
    <property type="project" value="TreeGrafter"/>
</dbReference>
<dbReference type="InterPro" id="IPR003347">
    <property type="entry name" value="JmjC_dom"/>
</dbReference>
<evidence type="ECO:0000256" key="2">
    <source>
        <dbReference type="ARBA" id="ARBA00022723"/>
    </source>
</evidence>
<evidence type="ECO:0000256" key="5">
    <source>
        <dbReference type="ARBA" id="ARBA00023242"/>
    </source>
</evidence>
<evidence type="ECO:0000259" key="7">
    <source>
        <dbReference type="PROSITE" id="PS51184"/>
    </source>
</evidence>
<proteinExistence type="predicted"/>
<sequence>MCSGDPVPGGAQHAHAESGSSPARKRRRECPHLVRGMHVNNVQPGGNAFAFAGGQQRRLAGLGQLSVLTDELLLDVWRFLSMESVARLSCLSYFAYALSEHDDLWRTLVLREAPAHLDFDSSWKQTYVTSTGCTVRLVPLKLTGVFSDALFQPWLNATRDISSRWLLNSTIDRRSANDLSVDEFIGKYERPNVPVVITDVVNRWPAFTKWTPEYLSDTFADTPVNVQVIDMTMRSFWTYAAQSTDETPLYMFEKAFADKAPSLADDFAVPVYFRDDLFELLGADRPDHRWMVAGPERSGSTFHQDPNSTSAWNAVITGRKKWIMYPKECVPPGVCPSEDGAEVVTPLSLMEWFSTFYMETQQPGAPQPLEVIVEPGEVIFVPNGWWHCVLNLEPSIAITQNFVSPRNLLNVLRFANDNPDLVSGYRGDTPLGQRLADEVNRTHPGLIDQLRSQDQSARKRPASVWAACTAGVDTAPFAFCFE</sequence>
<keyword evidence="5" id="KW-0539">Nucleus</keyword>
<keyword evidence="2" id="KW-0479">Metal-binding</keyword>
<dbReference type="GO" id="GO:0005634">
    <property type="term" value="C:nucleus"/>
    <property type="evidence" value="ECO:0007669"/>
    <property type="project" value="UniProtKB-SubCell"/>
</dbReference>
<accession>A0A0G4IR94</accession>
<evidence type="ECO:0000313" key="9">
    <source>
        <dbReference type="EMBL" id="SPQ97908.1"/>
    </source>
</evidence>
<geneLocation type="mitochondrion" evidence="9"/>
<evidence type="ECO:0000256" key="1">
    <source>
        <dbReference type="ARBA" id="ARBA00004123"/>
    </source>
</evidence>
<dbReference type="OrthoDB" id="424465at2759"/>
<reference evidence="8 10" key="1">
    <citation type="submission" date="2015-02" db="EMBL/GenBank/DDBJ databases">
        <authorList>
            <person name="Chooi Y.-H."/>
        </authorList>
    </citation>
    <scope>NUCLEOTIDE SEQUENCE [LARGE SCALE GENOMIC DNA]</scope>
    <source>
        <strain evidence="8">E3</strain>
    </source>
</reference>
<evidence type="ECO:0000256" key="3">
    <source>
        <dbReference type="ARBA" id="ARBA00023002"/>
    </source>
</evidence>
<dbReference type="Proteomes" id="UP000039324">
    <property type="component" value="Unassembled WGS sequence"/>
</dbReference>
<dbReference type="OMA" id="WPAYKNW"/>
<dbReference type="STRING" id="37360.A0A0G4IR94"/>
<dbReference type="AlphaFoldDB" id="A0A0G4IR94"/>
<dbReference type="GO" id="GO:0046872">
    <property type="term" value="F:metal ion binding"/>
    <property type="evidence" value="ECO:0007669"/>
    <property type="project" value="UniProtKB-KW"/>
</dbReference>
<dbReference type="GO" id="GO:0016491">
    <property type="term" value="F:oxidoreductase activity"/>
    <property type="evidence" value="ECO:0007669"/>
    <property type="project" value="UniProtKB-KW"/>
</dbReference>
<evidence type="ECO:0000256" key="6">
    <source>
        <dbReference type="SAM" id="MobiDB-lite"/>
    </source>
</evidence>
<gene>
    <name evidence="8" type="ORF">PBRA_000956</name>
    <name evidence="9" type="ORF">PLBR_LOCUS5123</name>
</gene>
<dbReference type="FunFam" id="2.60.120.650:FF:000045">
    <property type="entry name" value="F-box protein At1g78280"/>
    <property type="match status" value="1"/>
</dbReference>
<evidence type="ECO:0000313" key="11">
    <source>
        <dbReference type="Proteomes" id="UP000290189"/>
    </source>
</evidence>
<dbReference type="InterPro" id="IPR041667">
    <property type="entry name" value="Cupin_8"/>
</dbReference>
<keyword evidence="10" id="KW-1185">Reference proteome</keyword>
<organism evidence="8 10">
    <name type="scientific">Plasmodiophora brassicae</name>
    <name type="common">Clubroot disease agent</name>
    <dbReference type="NCBI Taxonomy" id="37360"/>
    <lineage>
        <taxon>Eukaryota</taxon>
        <taxon>Sar</taxon>
        <taxon>Rhizaria</taxon>
        <taxon>Endomyxa</taxon>
        <taxon>Phytomyxea</taxon>
        <taxon>Plasmodiophorida</taxon>
        <taxon>Plasmodiophoridae</taxon>
        <taxon>Plasmodiophora</taxon>
    </lineage>
</organism>
<dbReference type="InterPro" id="IPR050910">
    <property type="entry name" value="JMJD6_ArgDemeth/LysHydrox"/>
</dbReference>
<protein>
    <recommendedName>
        <fullName evidence="7">JmjC domain-containing protein</fullName>
    </recommendedName>
</protein>
<dbReference type="InterPro" id="IPR036047">
    <property type="entry name" value="F-box-like_dom_sf"/>
</dbReference>
<dbReference type="PROSITE" id="PS51184">
    <property type="entry name" value="JMJC"/>
    <property type="match status" value="1"/>
</dbReference>
<keyword evidence="4" id="KW-0408">Iron</keyword>
<dbReference type="Pfam" id="PF13621">
    <property type="entry name" value="Cupin_8"/>
    <property type="match status" value="1"/>
</dbReference>
<feature type="domain" description="JmjC" evidence="7">
    <location>
        <begin position="258"/>
        <end position="419"/>
    </location>
</feature>
<evidence type="ECO:0000256" key="4">
    <source>
        <dbReference type="ARBA" id="ARBA00023004"/>
    </source>
</evidence>
<keyword evidence="9" id="KW-0496">Mitochondrion</keyword>
<dbReference type="Gene3D" id="1.20.1280.50">
    <property type="match status" value="1"/>
</dbReference>
<dbReference type="PANTHER" id="PTHR12480:SF21">
    <property type="entry name" value="JMJC DOMAIN-CONTAINING PROTEIN 8"/>
    <property type="match status" value="1"/>
</dbReference>